<keyword evidence="3" id="KW-1185">Reference proteome</keyword>
<dbReference type="Pfam" id="PF01402">
    <property type="entry name" value="RHH_1"/>
    <property type="match status" value="1"/>
</dbReference>
<gene>
    <name evidence="2" type="ORF">ACFOKA_12930</name>
</gene>
<comment type="caution">
    <text evidence="2">The sequence shown here is derived from an EMBL/GenBank/DDBJ whole genome shotgun (WGS) entry which is preliminary data.</text>
</comment>
<dbReference type="InterPro" id="IPR013321">
    <property type="entry name" value="Arc_rbn_hlx_hlx"/>
</dbReference>
<dbReference type="Proteomes" id="UP001595444">
    <property type="component" value="Unassembled WGS sequence"/>
</dbReference>
<evidence type="ECO:0000259" key="1">
    <source>
        <dbReference type="Pfam" id="PF01402"/>
    </source>
</evidence>
<dbReference type="Gene3D" id="1.10.1220.10">
    <property type="entry name" value="Met repressor-like"/>
    <property type="match status" value="1"/>
</dbReference>
<accession>A0ABV7D850</accession>
<dbReference type="SUPFAM" id="SSF47598">
    <property type="entry name" value="Ribbon-helix-helix"/>
    <property type="match status" value="1"/>
</dbReference>
<dbReference type="InterPro" id="IPR010985">
    <property type="entry name" value="Ribbon_hlx_hlx"/>
</dbReference>
<proteinExistence type="predicted"/>
<dbReference type="InterPro" id="IPR002145">
    <property type="entry name" value="CopG"/>
</dbReference>
<dbReference type="RefSeq" id="WP_194213542.1">
    <property type="nucleotide sequence ID" value="NZ_CP061205.1"/>
</dbReference>
<reference evidence="3" key="1">
    <citation type="journal article" date="2019" name="Int. J. Syst. Evol. Microbiol.">
        <title>The Global Catalogue of Microorganisms (GCM) 10K type strain sequencing project: providing services to taxonomists for standard genome sequencing and annotation.</title>
        <authorList>
            <consortium name="The Broad Institute Genomics Platform"/>
            <consortium name="The Broad Institute Genome Sequencing Center for Infectious Disease"/>
            <person name="Wu L."/>
            <person name="Ma J."/>
        </authorList>
    </citation>
    <scope>NUCLEOTIDE SEQUENCE [LARGE SCALE GENOMIC DNA]</scope>
    <source>
        <strain evidence="3">KCTC 62164</strain>
    </source>
</reference>
<evidence type="ECO:0000313" key="3">
    <source>
        <dbReference type="Proteomes" id="UP001595444"/>
    </source>
</evidence>
<evidence type="ECO:0000313" key="2">
    <source>
        <dbReference type="EMBL" id="MFC3052812.1"/>
    </source>
</evidence>
<feature type="domain" description="Ribbon-helix-helix protein CopG" evidence="1">
    <location>
        <begin position="8"/>
        <end position="43"/>
    </location>
</feature>
<dbReference type="EMBL" id="JBHRSL010000010">
    <property type="protein sequence ID" value="MFC3052812.1"/>
    <property type="molecule type" value="Genomic_DNA"/>
</dbReference>
<name>A0ABV7D850_9PROT</name>
<sequence length="76" mass="8782">MTMQQIIARIPDDELAELDQLAHRKHISRAKAMRDAVRMYLDENSKSVNQEAFGLYKKAPVDGLQVQQALREEWGK</sequence>
<protein>
    <submittedName>
        <fullName evidence="2">Ribbon-helix-helix domain-containing protein</fullName>
    </submittedName>
</protein>
<organism evidence="2 3">
    <name type="scientific">Kordiimonas pumila</name>
    <dbReference type="NCBI Taxonomy" id="2161677"/>
    <lineage>
        <taxon>Bacteria</taxon>
        <taxon>Pseudomonadati</taxon>
        <taxon>Pseudomonadota</taxon>
        <taxon>Alphaproteobacteria</taxon>
        <taxon>Kordiimonadales</taxon>
        <taxon>Kordiimonadaceae</taxon>
        <taxon>Kordiimonas</taxon>
    </lineage>
</organism>
<dbReference type="CDD" id="cd22231">
    <property type="entry name" value="RHH_NikR_HicB-like"/>
    <property type="match status" value="1"/>
</dbReference>